<evidence type="ECO:0000313" key="2">
    <source>
        <dbReference type="EMBL" id="MDQ0209116.1"/>
    </source>
</evidence>
<name>A0ABT9YNP2_9BACI</name>
<evidence type="ECO:0000256" key="1">
    <source>
        <dbReference type="SAM" id="MobiDB-lite"/>
    </source>
</evidence>
<keyword evidence="3" id="KW-1185">Reference proteome</keyword>
<sequence>MIIFINRIECVGVSKRQGQKTKRDEDLPRGEGRHQEGTQNHQDRTEKTKSEWRIPRAREAVQRGKQTLSRSRRDLREIRNKNDHFYKSD</sequence>
<accession>A0ABT9YNP2</accession>
<feature type="compositionally biased region" description="Basic and acidic residues" evidence="1">
    <location>
        <begin position="71"/>
        <end position="89"/>
    </location>
</feature>
<feature type="region of interest" description="Disordered" evidence="1">
    <location>
        <begin position="13"/>
        <end position="89"/>
    </location>
</feature>
<organism evidence="2 3">
    <name type="scientific">Alkalicoccobacillus murimartini</name>
    <dbReference type="NCBI Taxonomy" id="171685"/>
    <lineage>
        <taxon>Bacteria</taxon>
        <taxon>Bacillati</taxon>
        <taxon>Bacillota</taxon>
        <taxon>Bacilli</taxon>
        <taxon>Bacillales</taxon>
        <taxon>Bacillaceae</taxon>
        <taxon>Alkalicoccobacillus</taxon>
    </lineage>
</organism>
<evidence type="ECO:0000313" key="3">
    <source>
        <dbReference type="Proteomes" id="UP001225034"/>
    </source>
</evidence>
<dbReference type="EMBL" id="JAUSUA010000008">
    <property type="protein sequence ID" value="MDQ0209116.1"/>
    <property type="molecule type" value="Genomic_DNA"/>
</dbReference>
<comment type="caution">
    <text evidence="2">The sequence shown here is derived from an EMBL/GenBank/DDBJ whole genome shotgun (WGS) entry which is preliminary data.</text>
</comment>
<reference evidence="2 3" key="1">
    <citation type="submission" date="2023-07" db="EMBL/GenBank/DDBJ databases">
        <title>Genomic Encyclopedia of Type Strains, Phase IV (KMG-IV): sequencing the most valuable type-strain genomes for metagenomic binning, comparative biology and taxonomic classification.</title>
        <authorList>
            <person name="Goeker M."/>
        </authorList>
    </citation>
    <scope>NUCLEOTIDE SEQUENCE [LARGE SCALE GENOMIC DNA]</scope>
    <source>
        <strain evidence="2 3">DSM 19154</strain>
    </source>
</reference>
<gene>
    <name evidence="2" type="ORF">J2S05_003951</name>
</gene>
<feature type="compositionally biased region" description="Basic and acidic residues" evidence="1">
    <location>
        <begin position="21"/>
        <end position="62"/>
    </location>
</feature>
<protein>
    <submittedName>
        <fullName evidence="2">Uncharacterized protein</fullName>
    </submittedName>
</protein>
<dbReference type="Proteomes" id="UP001225034">
    <property type="component" value="Unassembled WGS sequence"/>
</dbReference>
<proteinExistence type="predicted"/>